<dbReference type="OrthoDB" id="9000637at2"/>
<reference evidence="2" key="1">
    <citation type="submission" date="2016-10" db="EMBL/GenBank/DDBJ databases">
        <authorList>
            <person name="Varghese N."/>
            <person name="Submissions S."/>
        </authorList>
    </citation>
    <scope>NUCLEOTIDE SEQUENCE [LARGE SCALE GENOMIC DNA]</scope>
    <source>
        <strain evidence="2">LMG 24000</strain>
    </source>
</reference>
<evidence type="ECO:0000313" key="2">
    <source>
        <dbReference type="Proteomes" id="UP000198638"/>
    </source>
</evidence>
<name>A0A1H4F9P1_9BURK</name>
<organism evidence="1 2">
    <name type="scientific">Paraburkholderia sartisoli</name>
    <dbReference type="NCBI Taxonomy" id="83784"/>
    <lineage>
        <taxon>Bacteria</taxon>
        <taxon>Pseudomonadati</taxon>
        <taxon>Pseudomonadota</taxon>
        <taxon>Betaproteobacteria</taxon>
        <taxon>Burkholderiales</taxon>
        <taxon>Burkholderiaceae</taxon>
        <taxon>Paraburkholderia</taxon>
    </lineage>
</organism>
<accession>A0A1H4F9P1</accession>
<dbReference type="AlphaFoldDB" id="A0A1H4F9P1"/>
<dbReference type="EMBL" id="FNRQ01000004">
    <property type="protein sequence ID" value="SEA94056.1"/>
    <property type="molecule type" value="Genomic_DNA"/>
</dbReference>
<dbReference type="Proteomes" id="UP000198638">
    <property type="component" value="Unassembled WGS sequence"/>
</dbReference>
<evidence type="ECO:0000313" key="1">
    <source>
        <dbReference type="EMBL" id="SEA94056.1"/>
    </source>
</evidence>
<gene>
    <name evidence="1" type="ORF">SAMN05192564_104211</name>
</gene>
<protein>
    <submittedName>
        <fullName evidence="1">Uncharacterized protein</fullName>
    </submittedName>
</protein>
<proteinExistence type="predicted"/>
<keyword evidence="2" id="KW-1185">Reference proteome</keyword>
<dbReference type="RefSeq" id="WP_090534302.1">
    <property type="nucleotide sequence ID" value="NZ_FNRQ01000004.1"/>
</dbReference>
<sequence length="160" mass="17580">MSHAPQSSEQDQVVLMDDIPHPDRDTSAPFVLANERLVAIVYRIAEADFERFGPFSDDDPFCVIAFMSAAFHQFGPPRDADLPAYFLTSKGLRGYSAHEVMRSSLVEDSWGPEYSLEGGLRHFVLTFGDSTFECVAGDCTVAGIYGNGDIAAREAFSLCQ</sequence>